<gene>
    <name evidence="13" type="primary">atpF</name>
    <name evidence="15" type="ORF">ACFOKA_14555</name>
</gene>
<keyword evidence="16" id="KW-1185">Reference proteome</keyword>
<evidence type="ECO:0000256" key="3">
    <source>
        <dbReference type="ARBA" id="ARBA00022547"/>
    </source>
</evidence>
<evidence type="ECO:0000256" key="12">
    <source>
        <dbReference type="ARBA" id="ARBA00037847"/>
    </source>
</evidence>
<keyword evidence="13" id="KW-1003">Cell membrane</keyword>
<evidence type="ECO:0000256" key="2">
    <source>
        <dbReference type="ARBA" id="ARBA00022448"/>
    </source>
</evidence>
<proteinExistence type="inferred from homology"/>
<dbReference type="Gene3D" id="6.10.250.1580">
    <property type="match status" value="1"/>
</dbReference>
<evidence type="ECO:0000256" key="7">
    <source>
        <dbReference type="ARBA" id="ARBA00023065"/>
    </source>
</evidence>
<organism evidence="15 16">
    <name type="scientific">Kordiimonas pumila</name>
    <dbReference type="NCBI Taxonomy" id="2161677"/>
    <lineage>
        <taxon>Bacteria</taxon>
        <taxon>Pseudomonadati</taxon>
        <taxon>Pseudomonadota</taxon>
        <taxon>Alphaproteobacteria</taxon>
        <taxon>Kordiimonadales</taxon>
        <taxon>Kordiimonadaceae</taxon>
        <taxon>Kordiimonas</taxon>
    </lineage>
</organism>
<comment type="function">
    <text evidence="11">Component of the F(0) channel, it forms part of the peripheral stalk, linking F(1) to F(0). The b'-subunit is a diverged and duplicated form of b found in plants and photosynthetic bacteria.</text>
</comment>
<dbReference type="EMBL" id="JBHRSL010000010">
    <property type="protein sequence ID" value="MFC3053133.1"/>
    <property type="molecule type" value="Genomic_DNA"/>
</dbReference>
<feature type="transmembrane region" description="Helical" evidence="13">
    <location>
        <begin position="30"/>
        <end position="49"/>
    </location>
</feature>
<comment type="caution">
    <text evidence="15">The sequence shown here is derived from an EMBL/GenBank/DDBJ whole genome shotgun (WGS) entry which is preliminary data.</text>
</comment>
<evidence type="ECO:0000256" key="8">
    <source>
        <dbReference type="ARBA" id="ARBA00023136"/>
    </source>
</evidence>
<evidence type="ECO:0000256" key="13">
    <source>
        <dbReference type="HAMAP-Rule" id="MF_01398"/>
    </source>
</evidence>
<evidence type="ECO:0000256" key="6">
    <source>
        <dbReference type="ARBA" id="ARBA00022989"/>
    </source>
</evidence>
<comment type="similarity">
    <text evidence="1 13 14">Belongs to the ATPase B chain family.</text>
</comment>
<keyword evidence="6 13" id="KW-1133">Transmembrane helix</keyword>
<name>A0ABV7D7E2_9PROT</name>
<keyword evidence="4 13" id="KW-0812">Transmembrane</keyword>
<dbReference type="HAMAP" id="MF_01398">
    <property type="entry name" value="ATP_synth_b_bprime"/>
    <property type="match status" value="1"/>
</dbReference>
<evidence type="ECO:0000256" key="10">
    <source>
        <dbReference type="ARBA" id="ARBA00025198"/>
    </source>
</evidence>
<evidence type="ECO:0000256" key="9">
    <source>
        <dbReference type="ARBA" id="ARBA00023310"/>
    </source>
</evidence>
<dbReference type="Proteomes" id="UP001595444">
    <property type="component" value="Unassembled WGS sequence"/>
</dbReference>
<comment type="subunit">
    <text evidence="13">F-type ATPases have 2 components, F(1) - the catalytic core - and F(0) - the membrane proton channel. F(1) has five subunits: alpha(3), beta(3), gamma(1), delta(1), epsilon(1). F(0) has three main subunits: a(1), b(2) and c(10-14). The alpha and beta chains form an alternating ring which encloses part of the gamma chain. F(1) is attached to F(0) by a central stalk formed by the gamma and epsilon chains, while a peripheral stalk is formed by the delta and b chains.</text>
</comment>
<evidence type="ECO:0000313" key="16">
    <source>
        <dbReference type="Proteomes" id="UP001595444"/>
    </source>
</evidence>
<evidence type="ECO:0000313" key="15">
    <source>
        <dbReference type="EMBL" id="MFC3053133.1"/>
    </source>
</evidence>
<evidence type="ECO:0000256" key="4">
    <source>
        <dbReference type="ARBA" id="ARBA00022692"/>
    </source>
</evidence>
<dbReference type="CDD" id="cd06503">
    <property type="entry name" value="ATP-synt_Fo_b"/>
    <property type="match status" value="1"/>
</dbReference>
<keyword evidence="7 13" id="KW-0406">Ion transport</keyword>
<dbReference type="Pfam" id="PF00430">
    <property type="entry name" value="ATP-synt_B"/>
    <property type="match status" value="1"/>
</dbReference>
<dbReference type="PANTHER" id="PTHR33445:SF1">
    <property type="entry name" value="ATP SYNTHASE SUBUNIT B"/>
    <property type="match status" value="1"/>
</dbReference>
<dbReference type="InterPro" id="IPR050059">
    <property type="entry name" value="ATP_synthase_B_chain"/>
</dbReference>
<keyword evidence="9 13" id="KW-0066">ATP synthesis</keyword>
<dbReference type="RefSeq" id="WP_194213055.1">
    <property type="nucleotide sequence ID" value="NZ_CP061205.1"/>
</dbReference>
<dbReference type="InterPro" id="IPR002146">
    <property type="entry name" value="ATP_synth_b/b'su_bac/chlpt"/>
</dbReference>
<evidence type="ECO:0000256" key="5">
    <source>
        <dbReference type="ARBA" id="ARBA00022781"/>
    </source>
</evidence>
<evidence type="ECO:0000256" key="1">
    <source>
        <dbReference type="ARBA" id="ARBA00005513"/>
    </source>
</evidence>
<evidence type="ECO:0000256" key="14">
    <source>
        <dbReference type="RuleBase" id="RU003848"/>
    </source>
</evidence>
<comment type="function">
    <text evidence="10 13">F(1)F(0) ATP synthase produces ATP from ADP in the presence of a proton or sodium gradient. F-type ATPases consist of two structural domains, F(1) containing the extramembraneous catalytic core and F(0) containing the membrane proton channel, linked together by a central stalk and a peripheral stalk. During catalysis, ATP synthesis in the catalytic domain of F(1) is coupled via a rotary mechanism of the central stalk subunits to proton translocation.</text>
</comment>
<dbReference type="PANTHER" id="PTHR33445">
    <property type="entry name" value="ATP SYNTHASE SUBUNIT B', CHLOROPLASTIC"/>
    <property type="match status" value="1"/>
</dbReference>
<keyword evidence="3 13" id="KW-0138">CF(0)</keyword>
<sequence length="182" mass="19489">MADAHTEVVEQPAGLPQLNVIADGTFTNQLAWLVLTFLVLFLVVSRMVLPRISKVMGEREEKVATDLDTAERLRNEAEEIRVAYEASVTDARAKAQQVIVATKETIQADIAKAQAALDKKLGTKADKAEKAIAKAREEALLSIDSVATEVATQVIAKLGGIEPKDKAVNDAVKAALDTVKGA</sequence>
<keyword evidence="2 13" id="KW-0813">Transport</keyword>
<accession>A0ABV7D7E2</accession>
<evidence type="ECO:0000256" key="11">
    <source>
        <dbReference type="ARBA" id="ARBA00025614"/>
    </source>
</evidence>
<reference evidence="16" key="1">
    <citation type="journal article" date="2019" name="Int. J. Syst. Evol. Microbiol.">
        <title>The Global Catalogue of Microorganisms (GCM) 10K type strain sequencing project: providing services to taxonomists for standard genome sequencing and annotation.</title>
        <authorList>
            <consortium name="The Broad Institute Genomics Platform"/>
            <consortium name="The Broad Institute Genome Sequencing Center for Infectious Disease"/>
            <person name="Wu L."/>
            <person name="Ma J."/>
        </authorList>
    </citation>
    <scope>NUCLEOTIDE SEQUENCE [LARGE SCALE GENOMIC DNA]</scope>
    <source>
        <strain evidence="16">KCTC 62164</strain>
    </source>
</reference>
<comment type="subcellular location">
    <subcellularLocation>
        <location evidence="13">Cell membrane</location>
        <topology evidence="13">Single-pass membrane protein</topology>
    </subcellularLocation>
    <subcellularLocation>
        <location evidence="12">Endomembrane system</location>
        <topology evidence="12">Single-pass membrane protein</topology>
    </subcellularLocation>
</comment>
<keyword evidence="5 13" id="KW-0375">Hydrogen ion transport</keyword>
<keyword evidence="8 13" id="KW-0472">Membrane</keyword>
<protein>
    <recommendedName>
        <fullName evidence="13">ATP synthase subunit b</fullName>
    </recommendedName>
    <alternativeName>
        <fullName evidence="13">ATP synthase F(0) sector subunit b</fullName>
    </alternativeName>
    <alternativeName>
        <fullName evidence="13">ATPase subunit I</fullName>
    </alternativeName>
    <alternativeName>
        <fullName evidence="13">F-type ATPase subunit b</fullName>
        <shortName evidence="13">F-ATPase subunit b</shortName>
    </alternativeName>
</protein>